<gene>
    <name evidence="8" type="ORF">DR950_12005</name>
</gene>
<dbReference type="InterPro" id="IPR000524">
    <property type="entry name" value="Tscrpt_reg_HTH_GntR"/>
</dbReference>
<dbReference type="Gene3D" id="3.40.640.10">
    <property type="entry name" value="Type I PLP-dependent aspartate aminotransferase-like (Major domain)"/>
    <property type="match status" value="1"/>
</dbReference>
<dbReference type="Gene3D" id="1.10.10.10">
    <property type="entry name" value="Winged helix-like DNA-binding domain superfamily/Winged helix DNA-binding domain"/>
    <property type="match status" value="1"/>
</dbReference>
<keyword evidence="5" id="KW-0804">Transcription</keyword>
<organism evidence="8 9">
    <name type="scientific">Kitasatospora xanthocidica</name>
    <dbReference type="NCBI Taxonomy" id="83382"/>
    <lineage>
        <taxon>Bacteria</taxon>
        <taxon>Bacillati</taxon>
        <taxon>Actinomycetota</taxon>
        <taxon>Actinomycetes</taxon>
        <taxon>Kitasatosporales</taxon>
        <taxon>Streptomycetaceae</taxon>
        <taxon>Kitasatospora</taxon>
    </lineage>
</organism>
<dbReference type="Pfam" id="PF00155">
    <property type="entry name" value="Aminotran_1_2"/>
    <property type="match status" value="1"/>
</dbReference>
<dbReference type="InterPro" id="IPR036390">
    <property type="entry name" value="WH_DNA-bd_sf"/>
</dbReference>
<dbReference type="SMART" id="SM00345">
    <property type="entry name" value="HTH_GNTR"/>
    <property type="match status" value="1"/>
</dbReference>
<feature type="region of interest" description="Disordered" evidence="6">
    <location>
        <begin position="226"/>
        <end position="249"/>
    </location>
</feature>
<dbReference type="Proteomes" id="UP000263377">
    <property type="component" value="Unassembled WGS sequence"/>
</dbReference>
<dbReference type="InterPro" id="IPR015422">
    <property type="entry name" value="PyrdxlP-dep_Trfase_small"/>
</dbReference>
<dbReference type="InterPro" id="IPR015424">
    <property type="entry name" value="PyrdxlP-dep_Trfase"/>
</dbReference>
<dbReference type="PROSITE" id="PS50949">
    <property type="entry name" value="HTH_GNTR"/>
    <property type="match status" value="1"/>
</dbReference>
<dbReference type="GO" id="GO:0003700">
    <property type="term" value="F:DNA-binding transcription factor activity"/>
    <property type="evidence" value="ECO:0007669"/>
    <property type="project" value="InterPro"/>
</dbReference>
<sequence>MDGMDRIPATRLSRLLTGWAADGPGALPRLLADALRELAERGDVAPGTALPSQRALASALGVSRSTVTSAYGLLEAEGRLESRHGSGSRLRASGAVGEPVGEGRLASFGTRDGVVDLSSGALEGLPAVADALDSLSGRDLAAALAGDGYLPYGLPRLRELLAEQYRAAGLPTSPDQILVTAGSQQALWLITQGLIEPGDTVVVEDPTYRGALEALRARGARLVPLPAYGSRSGSRTGSRTGTADAHDDGPAALARLTGRIRPRLVYLQPAVHNPTGRAMTGPTRRAWAAVLAERGLYTVEDNAYAELSLSEDGAPPPLAAQLPDGTTATIGTLSKLYWGGLRLGWIRASRPVIHRLAELRKSVDLSCPVVEQLLAVRLLQGLPEARARRRAQLRERLAAAERLLTVQAPHWRWERPAGGSALWVELPGTDAEATAQLARRAGVLVVPGPAFSAVDGFRSRLRLPFAARQDQHDPHDPLDQYDRLAAALPVLLHSADRAGPVR</sequence>
<dbReference type="PANTHER" id="PTHR46577">
    <property type="entry name" value="HTH-TYPE TRANSCRIPTIONAL REGULATORY PROTEIN GABR"/>
    <property type="match status" value="1"/>
</dbReference>
<name>A0A372ZRE0_9ACTN</name>
<evidence type="ECO:0000313" key="9">
    <source>
        <dbReference type="Proteomes" id="UP000263377"/>
    </source>
</evidence>
<keyword evidence="8" id="KW-0032">Aminotransferase</keyword>
<keyword evidence="9" id="KW-1185">Reference proteome</keyword>
<keyword evidence="3" id="KW-0805">Transcription regulation</keyword>
<evidence type="ECO:0000313" key="8">
    <source>
        <dbReference type="EMBL" id="RGD58413.1"/>
    </source>
</evidence>
<evidence type="ECO:0000256" key="3">
    <source>
        <dbReference type="ARBA" id="ARBA00023015"/>
    </source>
</evidence>
<dbReference type="SUPFAM" id="SSF53383">
    <property type="entry name" value="PLP-dependent transferases"/>
    <property type="match status" value="1"/>
</dbReference>
<dbReference type="PRINTS" id="PR00035">
    <property type="entry name" value="HTHGNTR"/>
</dbReference>
<evidence type="ECO:0000256" key="5">
    <source>
        <dbReference type="ARBA" id="ARBA00023163"/>
    </source>
</evidence>
<dbReference type="GO" id="GO:0003677">
    <property type="term" value="F:DNA binding"/>
    <property type="evidence" value="ECO:0007669"/>
    <property type="project" value="UniProtKB-KW"/>
</dbReference>
<dbReference type="PANTHER" id="PTHR46577:SF1">
    <property type="entry name" value="HTH-TYPE TRANSCRIPTIONAL REGULATORY PROTEIN GABR"/>
    <property type="match status" value="1"/>
</dbReference>
<dbReference type="GO" id="GO:0030170">
    <property type="term" value="F:pyridoxal phosphate binding"/>
    <property type="evidence" value="ECO:0007669"/>
    <property type="project" value="InterPro"/>
</dbReference>
<reference evidence="8 9" key="1">
    <citation type="submission" date="2018-08" db="EMBL/GenBank/DDBJ databases">
        <title>Diversity &amp; Physiological Properties of Lignin-Decomposing Actinobacteria from Soil.</title>
        <authorList>
            <person name="Roh S.G."/>
            <person name="Kim S.B."/>
        </authorList>
    </citation>
    <scope>NUCLEOTIDE SEQUENCE [LARGE SCALE GENOMIC DNA]</scope>
    <source>
        <strain evidence="8 9">MMS17-GH009</strain>
    </source>
</reference>
<dbReference type="CDD" id="cd07377">
    <property type="entry name" value="WHTH_GntR"/>
    <property type="match status" value="1"/>
</dbReference>
<protein>
    <submittedName>
        <fullName evidence="8">PLP-dependent aminotransferase family protein</fullName>
    </submittedName>
</protein>
<dbReference type="CDD" id="cd00609">
    <property type="entry name" value="AAT_like"/>
    <property type="match status" value="1"/>
</dbReference>
<dbReference type="SUPFAM" id="SSF46785">
    <property type="entry name" value="Winged helix' DNA-binding domain"/>
    <property type="match status" value="1"/>
</dbReference>
<dbReference type="AlphaFoldDB" id="A0A372ZRE0"/>
<comment type="similarity">
    <text evidence="1">In the C-terminal section; belongs to the class-I pyridoxal-phosphate-dependent aminotransferase family.</text>
</comment>
<proteinExistence type="inferred from homology"/>
<accession>A0A372ZRE0</accession>
<dbReference type="Pfam" id="PF00392">
    <property type="entry name" value="GntR"/>
    <property type="match status" value="1"/>
</dbReference>
<evidence type="ECO:0000256" key="2">
    <source>
        <dbReference type="ARBA" id="ARBA00022898"/>
    </source>
</evidence>
<evidence type="ECO:0000256" key="1">
    <source>
        <dbReference type="ARBA" id="ARBA00005384"/>
    </source>
</evidence>
<dbReference type="InterPro" id="IPR004839">
    <property type="entry name" value="Aminotransferase_I/II_large"/>
</dbReference>
<dbReference type="InterPro" id="IPR051446">
    <property type="entry name" value="HTH_trans_reg/aminotransferase"/>
</dbReference>
<dbReference type="GO" id="GO:0008483">
    <property type="term" value="F:transaminase activity"/>
    <property type="evidence" value="ECO:0007669"/>
    <property type="project" value="UniProtKB-KW"/>
</dbReference>
<evidence type="ECO:0000259" key="7">
    <source>
        <dbReference type="PROSITE" id="PS50949"/>
    </source>
</evidence>
<feature type="domain" description="HTH gntR-type" evidence="7">
    <location>
        <begin position="25"/>
        <end position="93"/>
    </location>
</feature>
<dbReference type="Gene3D" id="3.90.1150.10">
    <property type="entry name" value="Aspartate Aminotransferase, domain 1"/>
    <property type="match status" value="1"/>
</dbReference>
<keyword evidence="2" id="KW-0663">Pyridoxal phosphate</keyword>
<evidence type="ECO:0000256" key="4">
    <source>
        <dbReference type="ARBA" id="ARBA00023125"/>
    </source>
</evidence>
<dbReference type="EMBL" id="QVIG01000001">
    <property type="protein sequence ID" value="RGD58413.1"/>
    <property type="molecule type" value="Genomic_DNA"/>
</dbReference>
<feature type="compositionally biased region" description="Low complexity" evidence="6">
    <location>
        <begin position="229"/>
        <end position="242"/>
    </location>
</feature>
<keyword evidence="8" id="KW-0808">Transferase</keyword>
<dbReference type="InterPro" id="IPR036388">
    <property type="entry name" value="WH-like_DNA-bd_sf"/>
</dbReference>
<keyword evidence="4" id="KW-0238">DNA-binding</keyword>
<comment type="caution">
    <text evidence="8">The sequence shown here is derived from an EMBL/GenBank/DDBJ whole genome shotgun (WGS) entry which is preliminary data.</text>
</comment>
<evidence type="ECO:0000256" key="6">
    <source>
        <dbReference type="SAM" id="MobiDB-lite"/>
    </source>
</evidence>
<dbReference type="InterPro" id="IPR015421">
    <property type="entry name" value="PyrdxlP-dep_Trfase_major"/>
</dbReference>